<protein>
    <submittedName>
        <fullName evidence="1">Uncharacterized protein</fullName>
    </submittedName>
</protein>
<name>D5QGS9_NOVHA</name>
<feature type="non-terminal residue" evidence="1">
    <location>
        <position position="168"/>
    </location>
</feature>
<accession>D5QGS9</accession>
<dbReference type="RefSeq" id="WP_003620632.1">
    <property type="nucleotide sequence ID" value="NZ_CM000920.1"/>
</dbReference>
<organism evidence="1 2">
    <name type="scientific">Novacetimonas hansenii ATCC 23769</name>
    <dbReference type="NCBI Taxonomy" id="714995"/>
    <lineage>
        <taxon>Bacteria</taxon>
        <taxon>Pseudomonadati</taxon>
        <taxon>Pseudomonadota</taxon>
        <taxon>Alphaproteobacteria</taxon>
        <taxon>Acetobacterales</taxon>
        <taxon>Acetobacteraceae</taxon>
        <taxon>Novacetimonas</taxon>
    </lineage>
</organism>
<dbReference type="AlphaFoldDB" id="D5QGS9"/>
<dbReference type="Proteomes" id="UP000006468">
    <property type="component" value="Chromosome"/>
</dbReference>
<gene>
    <name evidence="1" type="ORF">GXY_11758</name>
</gene>
<dbReference type="HOGENOM" id="CLU_1589915_0_0_5"/>
<proteinExistence type="predicted"/>
<comment type="caution">
    <text evidence="1">The sequence shown here is derived from an EMBL/GenBank/DDBJ whole genome shotgun (WGS) entry which is preliminary data.</text>
</comment>
<sequence length="168" mass="19267">MTDRLNTLANSYLDHIRIAVEANDHGAPFRDFIDNWHAFRSEHDHHRSSGDRPRWFNNPNAAKRLAMLESLDFRSVGVVAIMTHAHNAPDVYRLKYAARDKTARLIVDHAVPVAVMVDMLFQLRADLTRDGIRALLIKWHHLGLLTHEENARLNAAGLNSKMPADWDY</sequence>
<dbReference type="EMBL" id="ADTV01000045">
    <property type="protein sequence ID" value="EFG83747.1"/>
    <property type="molecule type" value="Genomic_DNA"/>
</dbReference>
<evidence type="ECO:0000313" key="2">
    <source>
        <dbReference type="Proteomes" id="UP000006468"/>
    </source>
</evidence>
<evidence type="ECO:0000313" key="1">
    <source>
        <dbReference type="EMBL" id="EFG83747.1"/>
    </source>
</evidence>
<reference evidence="1 2" key="1">
    <citation type="journal article" date="2010" name="J. Bacteriol.">
        <title>Genome sequence of a cellulose-producing bacterium, Gluconacetobacter hansenii ATCC 23769.</title>
        <authorList>
            <person name="Iyer P.R."/>
            <person name="Geib S.M."/>
            <person name="Catchmark J."/>
            <person name="Kao T.H."/>
            <person name="Tien M."/>
        </authorList>
    </citation>
    <scope>NUCLEOTIDE SEQUENCE [LARGE SCALE GENOMIC DNA]</scope>
    <source>
        <strain evidence="1 2">ATCC 23769</strain>
    </source>
</reference>